<organism evidence="14 15">
    <name type="scientific">Cutibacterium granulosum</name>
    <dbReference type="NCBI Taxonomy" id="33011"/>
    <lineage>
        <taxon>Bacteria</taxon>
        <taxon>Bacillati</taxon>
        <taxon>Actinomycetota</taxon>
        <taxon>Actinomycetes</taxon>
        <taxon>Propionibacteriales</taxon>
        <taxon>Propionibacteriaceae</taxon>
        <taxon>Cutibacterium</taxon>
    </lineage>
</organism>
<dbReference type="KEGG" id="cgrn:4412665_00895"/>
<sequence>MAVNNTDPSTPQNKHKHHGFPHPHRHHRRKLRVEDVNVVDQKVLREAVAGTVVGNLMEWYDVGVYGYLAVLIGHIFLPEATQTVQNLFSLGVFAVTFIARPLGGIILGQLGDRLGRQRVLAFTLIMMATATFLIGVLPGYSKIGYWAPALLIFLKLVQGFSTGGEYAGATTFITEYAPDRKRGFYASLLDLGSYMGFAVGAAFVSILQLTISDASMEGFAWRIPFLVALPLGGVAIYFRMRIEDTPAYRQAQESAAQEGQEKLNKGVGGLVKAYWRELIIAFVLVSAANTLGYAVTSYMPTYLTTTLHYDAAHGNLLTLPVLVLLSLSIPLSGRLSDRVGRRRVLFFGSGSAVVLALPAFLLLGKGSAATTMLGVLLLAIPVSLYVSNLASSLPALFPTSSRYGGMGLSYNLAVALFAGTAPFIMEALVSATGSALAPAYWIMGTSVAGFIAVVIMEESAKKPMPGAMPTVSSTEEAHELIANQDENPDLDVDKIIAESEVKLAD</sequence>
<dbReference type="PROSITE" id="PS00216">
    <property type="entry name" value="SUGAR_TRANSPORT_1"/>
    <property type="match status" value="1"/>
</dbReference>
<dbReference type="GeneID" id="85153458"/>
<feature type="compositionally biased region" description="Basic residues" evidence="11">
    <location>
        <begin position="13"/>
        <end position="28"/>
    </location>
</feature>
<keyword evidence="8 12" id="KW-0472">Membrane</keyword>
<feature type="transmembrane region" description="Helical" evidence="12">
    <location>
        <begin position="408"/>
        <end position="429"/>
    </location>
</feature>
<evidence type="ECO:0000256" key="1">
    <source>
        <dbReference type="ARBA" id="ARBA00004651"/>
    </source>
</evidence>
<comment type="function">
    <text evidence="9">May be a proton symporter involved in the uptake of osmolytes such as proline and glycine betaine.</text>
</comment>
<evidence type="ECO:0000313" key="15">
    <source>
        <dbReference type="Proteomes" id="UP000215332"/>
    </source>
</evidence>
<dbReference type="PROSITE" id="PS50850">
    <property type="entry name" value="MFS"/>
    <property type="match status" value="1"/>
</dbReference>
<reference evidence="14 15" key="1">
    <citation type="submission" date="2017-06" db="EMBL/GenBank/DDBJ databases">
        <authorList>
            <consortium name="Pathogen Informatics"/>
        </authorList>
    </citation>
    <scope>NUCLEOTIDE SEQUENCE [LARGE SCALE GENOMIC DNA]</scope>
    <source>
        <strain evidence="14 15">NCTC11865</strain>
    </source>
</reference>
<dbReference type="PANTHER" id="PTHR43528">
    <property type="entry name" value="ALPHA-KETOGLUTARATE PERMEASE"/>
    <property type="match status" value="1"/>
</dbReference>
<feature type="transmembrane region" description="Helical" evidence="12">
    <location>
        <begin position="278"/>
        <end position="299"/>
    </location>
</feature>
<feature type="transmembrane region" description="Helical" evidence="12">
    <location>
        <begin position="344"/>
        <end position="363"/>
    </location>
</feature>
<accession>A0A239WF55</accession>
<evidence type="ECO:0000256" key="11">
    <source>
        <dbReference type="SAM" id="MobiDB-lite"/>
    </source>
</evidence>
<keyword evidence="3" id="KW-0813">Transport</keyword>
<feature type="transmembrane region" description="Helical" evidence="12">
    <location>
        <begin position="435"/>
        <end position="455"/>
    </location>
</feature>
<evidence type="ECO:0000256" key="3">
    <source>
        <dbReference type="ARBA" id="ARBA00022448"/>
    </source>
</evidence>
<dbReference type="Proteomes" id="UP000215332">
    <property type="component" value="Chromosome 1"/>
</dbReference>
<dbReference type="FunFam" id="1.20.1250.20:FF:000001">
    <property type="entry name" value="Dicarboxylate MFS transporter"/>
    <property type="match status" value="1"/>
</dbReference>
<keyword evidence="5 12" id="KW-0812">Transmembrane</keyword>
<feature type="transmembrane region" description="Helical" evidence="12">
    <location>
        <begin position="119"/>
        <end position="137"/>
    </location>
</feature>
<evidence type="ECO:0000256" key="10">
    <source>
        <dbReference type="ARBA" id="ARBA00039918"/>
    </source>
</evidence>
<dbReference type="PANTHER" id="PTHR43528:SF1">
    <property type="entry name" value="ALPHA-KETOGLUTARATE PERMEASE"/>
    <property type="match status" value="1"/>
</dbReference>
<evidence type="ECO:0000256" key="9">
    <source>
        <dbReference type="ARBA" id="ARBA00037295"/>
    </source>
</evidence>
<feature type="transmembrane region" description="Helical" evidence="12">
    <location>
        <begin position="219"/>
        <end position="238"/>
    </location>
</feature>
<feature type="compositionally biased region" description="Polar residues" evidence="11">
    <location>
        <begin position="1"/>
        <end position="12"/>
    </location>
</feature>
<feature type="transmembrane region" description="Helical" evidence="12">
    <location>
        <begin position="87"/>
        <end position="107"/>
    </location>
</feature>
<evidence type="ECO:0000256" key="8">
    <source>
        <dbReference type="ARBA" id="ARBA00023136"/>
    </source>
</evidence>
<dbReference type="Gene3D" id="1.20.1250.20">
    <property type="entry name" value="MFS general substrate transporter like domains"/>
    <property type="match status" value="2"/>
</dbReference>
<keyword evidence="7 12" id="KW-1133">Transmembrane helix</keyword>
<feature type="transmembrane region" description="Helical" evidence="12">
    <location>
        <begin position="184"/>
        <end position="207"/>
    </location>
</feature>
<proteinExistence type="inferred from homology"/>
<feature type="transmembrane region" description="Helical" evidence="12">
    <location>
        <begin position="369"/>
        <end position="387"/>
    </location>
</feature>
<dbReference type="AlphaFoldDB" id="A0A239WF55"/>
<feature type="transmembrane region" description="Helical" evidence="12">
    <location>
        <begin position="64"/>
        <end position="81"/>
    </location>
</feature>
<comment type="similarity">
    <text evidence="2">Belongs to the major facilitator superfamily. Metabolite:H+ Symporter (MHS) family (TC 2.A.1.6) family.</text>
</comment>
<keyword evidence="6" id="KW-0769">Symport</keyword>
<evidence type="ECO:0000256" key="4">
    <source>
        <dbReference type="ARBA" id="ARBA00022475"/>
    </source>
</evidence>
<dbReference type="RefSeq" id="WP_021104561.1">
    <property type="nucleotide sequence ID" value="NZ_AP026710.1"/>
</dbReference>
<gene>
    <name evidence="14" type="primary">proP</name>
    <name evidence="14" type="ORF">SAMEA4412665_00895</name>
</gene>
<evidence type="ECO:0000256" key="5">
    <source>
        <dbReference type="ARBA" id="ARBA00022692"/>
    </source>
</evidence>
<evidence type="ECO:0000259" key="13">
    <source>
        <dbReference type="PROSITE" id="PS50850"/>
    </source>
</evidence>
<dbReference type="SUPFAM" id="SSF103473">
    <property type="entry name" value="MFS general substrate transporter"/>
    <property type="match status" value="1"/>
</dbReference>
<evidence type="ECO:0000256" key="2">
    <source>
        <dbReference type="ARBA" id="ARBA00008240"/>
    </source>
</evidence>
<dbReference type="InterPro" id="IPR036259">
    <property type="entry name" value="MFS_trans_sf"/>
</dbReference>
<dbReference type="Pfam" id="PF00083">
    <property type="entry name" value="Sugar_tr"/>
    <property type="match status" value="1"/>
</dbReference>
<dbReference type="EMBL" id="LT906441">
    <property type="protein sequence ID" value="SNV33042.1"/>
    <property type="molecule type" value="Genomic_DNA"/>
</dbReference>
<comment type="subcellular location">
    <subcellularLocation>
        <location evidence="1">Cell membrane</location>
        <topology evidence="1">Multi-pass membrane protein</topology>
    </subcellularLocation>
</comment>
<feature type="transmembrane region" description="Helical" evidence="12">
    <location>
        <begin position="311"/>
        <end position="332"/>
    </location>
</feature>
<evidence type="ECO:0000256" key="7">
    <source>
        <dbReference type="ARBA" id="ARBA00022989"/>
    </source>
</evidence>
<dbReference type="eggNOG" id="COG0477">
    <property type="taxonomic scope" value="Bacteria"/>
</dbReference>
<name>A0A239WF55_9ACTN</name>
<accession>A0A2W5D3K4</accession>
<evidence type="ECO:0000256" key="12">
    <source>
        <dbReference type="SAM" id="Phobius"/>
    </source>
</evidence>
<feature type="domain" description="Major facilitator superfamily (MFS) profile" evidence="13">
    <location>
        <begin position="47"/>
        <end position="461"/>
    </location>
</feature>
<keyword evidence="4" id="KW-1003">Cell membrane</keyword>
<dbReference type="InterPro" id="IPR051084">
    <property type="entry name" value="H+-coupled_symporters"/>
</dbReference>
<evidence type="ECO:0000313" key="14">
    <source>
        <dbReference type="EMBL" id="SNV33042.1"/>
    </source>
</evidence>
<feature type="region of interest" description="Disordered" evidence="11">
    <location>
        <begin position="1"/>
        <end position="28"/>
    </location>
</feature>
<dbReference type="InterPro" id="IPR005828">
    <property type="entry name" value="MFS_sugar_transport-like"/>
</dbReference>
<protein>
    <recommendedName>
        <fullName evidence="10">Putative proline/betaine transporter</fullName>
    </recommendedName>
</protein>
<evidence type="ECO:0000256" key="6">
    <source>
        <dbReference type="ARBA" id="ARBA00022847"/>
    </source>
</evidence>
<dbReference type="PROSITE" id="PS00217">
    <property type="entry name" value="SUGAR_TRANSPORT_2"/>
    <property type="match status" value="1"/>
</dbReference>
<dbReference type="InterPro" id="IPR005829">
    <property type="entry name" value="Sugar_transporter_CS"/>
</dbReference>
<dbReference type="InterPro" id="IPR020846">
    <property type="entry name" value="MFS_dom"/>
</dbReference>
<dbReference type="GO" id="GO:0005886">
    <property type="term" value="C:plasma membrane"/>
    <property type="evidence" value="ECO:0007669"/>
    <property type="project" value="UniProtKB-SubCell"/>
</dbReference>
<dbReference type="GO" id="GO:0015293">
    <property type="term" value="F:symporter activity"/>
    <property type="evidence" value="ECO:0007669"/>
    <property type="project" value="UniProtKB-KW"/>
</dbReference>